<name>A0A1T2CHM8_SOVGS</name>
<evidence type="ECO:0000313" key="4">
    <source>
        <dbReference type="Proteomes" id="UP000190962"/>
    </source>
</evidence>
<feature type="region of interest" description="Disordered" evidence="1">
    <location>
        <begin position="187"/>
        <end position="228"/>
    </location>
</feature>
<accession>A0A1T2CHM8</accession>
<dbReference type="EMBL" id="MPNX01000016">
    <property type="protein sequence ID" value="OOY34377.1"/>
    <property type="molecule type" value="Genomic_DNA"/>
</dbReference>
<dbReference type="AlphaFoldDB" id="A0A1T2CHM8"/>
<dbReference type="RefSeq" id="WP_078459096.1">
    <property type="nucleotide sequence ID" value="NZ_MPNX01000016.1"/>
</dbReference>
<organism evidence="3 4">
    <name type="scientific">Solemya velum gill symbiont</name>
    <dbReference type="NCBI Taxonomy" id="2340"/>
    <lineage>
        <taxon>Bacteria</taxon>
        <taxon>Pseudomonadati</taxon>
        <taxon>Pseudomonadota</taxon>
        <taxon>Gammaproteobacteria</taxon>
        <taxon>sulfur-oxidizing symbionts</taxon>
    </lineage>
</organism>
<comment type="caution">
    <text evidence="3">The sequence shown here is derived from an EMBL/GenBank/DDBJ whole genome shotgun (WGS) entry which is preliminary data.</text>
</comment>
<reference evidence="3 4" key="1">
    <citation type="submission" date="2016-11" db="EMBL/GenBank/DDBJ databases">
        <title>Mixed transmission modes and dynamic genome evolution in an obligate animal-bacterial symbiosis.</title>
        <authorList>
            <person name="Russell S.L."/>
            <person name="Corbett-Detig R.B."/>
            <person name="Cavanaugh C.M."/>
        </authorList>
    </citation>
    <scope>NUCLEOTIDE SEQUENCE [LARGE SCALE GENOMIC DNA]</scope>
    <source>
        <strain evidence="3">MA-KB16</strain>
    </source>
</reference>
<dbReference type="Proteomes" id="UP000190962">
    <property type="component" value="Unassembled WGS sequence"/>
</dbReference>
<evidence type="ECO:0000313" key="3">
    <source>
        <dbReference type="EMBL" id="OOY34377.1"/>
    </source>
</evidence>
<dbReference type="InterPro" id="IPR022225">
    <property type="entry name" value="Phage_tail_fibre_N"/>
</dbReference>
<dbReference type="Pfam" id="PF12571">
    <property type="entry name" value="Phage_tail_fib"/>
    <property type="match status" value="1"/>
</dbReference>
<feature type="domain" description="Phage tail fibre protein N-terminal" evidence="2">
    <location>
        <begin position="1"/>
        <end position="104"/>
    </location>
</feature>
<gene>
    <name evidence="3" type="ORF">BOV88_10170</name>
</gene>
<sequence>MSSAFKPVITQAGITAVFNATNSGLEANIVSVALGDLGWDPTASATKLKREKRRVPVGNGDQISPNQIHITAIEDGTQAGYWVREVGFYLEDGTLLAIWSHPTQPLAYKAPGVDLLLAFDIVLSALPANSINVIGNGTVNLAPATTTKLGVVGFSTDSEATAGSINNEVITPRGVRLHGDARYARKSHRHPWSEVDGKPSAYPPSSHRHTWSQIDSKPKTYPPSSHNHDDRYLRLVNAPRAVYVDVRSTGNTSTASTALNWALAIHPSSGFRDNDHIQVRYKNRYVRGTGNGSAWWTDEYTTTFVRAAAWRAIATSTNGFWG</sequence>
<protein>
    <recommendedName>
        <fullName evidence="2">Phage tail fibre protein N-terminal domain-containing protein</fullName>
    </recommendedName>
</protein>
<evidence type="ECO:0000259" key="2">
    <source>
        <dbReference type="Pfam" id="PF12571"/>
    </source>
</evidence>
<proteinExistence type="predicted"/>
<evidence type="ECO:0000256" key="1">
    <source>
        <dbReference type="SAM" id="MobiDB-lite"/>
    </source>
</evidence>